<dbReference type="Proteomes" id="UP000736583">
    <property type="component" value="Unassembled WGS sequence"/>
</dbReference>
<keyword evidence="3" id="KW-1185">Reference proteome</keyword>
<sequence>MLILTREDIKKVFTMKDAIEADKEALRIYSAGKSVVPLRVNIDIPKEQGQSLFMPAYVEELDATGIKIVSVFPKNIEKGKPSVPAKMILLDGKTGEVTAIMDGTYLTQLRTGAVQGAATDILSRKDAKIAVLFGTGGQAATQLEAMICVRDLEEVRVFDINNERAKEFVEEMKKELSQYNTKIVAVEEAAEAIKDADIITAVTTSRRPVFDGSLVKKGAHVNGVGAYTPEMQELDETIVKNADKVYFDTEEGVLAEAGDFIIPMEKGIVSKEDFKGELGQVILGEISGREDDEEITLFKTVGVAVLDVVTAYNIYKKAIENNIGQHVEL</sequence>
<protein>
    <submittedName>
        <fullName evidence="2">Ornithine cyclodeaminase family protein</fullName>
    </submittedName>
</protein>
<proteinExistence type="predicted"/>
<evidence type="ECO:0000313" key="2">
    <source>
        <dbReference type="EMBL" id="MBU5590204.1"/>
    </source>
</evidence>
<dbReference type="PIRSF" id="PIRSF001439">
    <property type="entry name" value="CryM"/>
    <property type="match status" value="1"/>
</dbReference>
<organism evidence="2 3">
    <name type="scientific">Clostridium simiarum</name>
    <dbReference type="NCBI Taxonomy" id="2841506"/>
    <lineage>
        <taxon>Bacteria</taxon>
        <taxon>Bacillati</taxon>
        <taxon>Bacillota</taxon>
        <taxon>Clostridia</taxon>
        <taxon>Eubacteriales</taxon>
        <taxon>Clostridiaceae</taxon>
        <taxon>Clostridium</taxon>
    </lineage>
</organism>
<dbReference type="PANTHER" id="PTHR13812">
    <property type="entry name" value="KETIMINE REDUCTASE MU-CRYSTALLIN"/>
    <property type="match status" value="1"/>
</dbReference>
<dbReference type="PANTHER" id="PTHR13812:SF19">
    <property type="entry name" value="KETIMINE REDUCTASE MU-CRYSTALLIN"/>
    <property type="match status" value="1"/>
</dbReference>
<comment type="caution">
    <text evidence="2">The sequence shown here is derived from an EMBL/GenBank/DDBJ whole genome shotgun (WGS) entry which is preliminary data.</text>
</comment>
<evidence type="ECO:0000256" key="1">
    <source>
        <dbReference type="SAM" id="Coils"/>
    </source>
</evidence>
<feature type="coiled-coil region" evidence="1">
    <location>
        <begin position="162"/>
        <end position="196"/>
    </location>
</feature>
<dbReference type="RefSeq" id="WP_216455455.1">
    <property type="nucleotide sequence ID" value="NZ_JAHLQL010000001.1"/>
</dbReference>
<dbReference type="InterPro" id="IPR003462">
    <property type="entry name" value="ODC_Mu_crystall"/>
</dbReference>
<keyword evidence="1" id="KW-0175">Coiled coil</keyword>
<dbReference type="Pfam" id="PF02423">
    <property type="entry name" value="OCD_Mu_crystall"/>
    <property type="match status" value="1"/>
</dbReference>
<accession>A0ABS6EVF3</accession>
<dbReference type="EMBL" id="JAHLQL010000001">
    <property type="protein sequence ID" value="MBU5590204.1"/>
    <property type="molecule type" value="Genomic_DNA"/>
</dbReference>
<gene>
    <name evidence="2" type="ORF">KQI89_00340</name>
</gene>
<reference evidence="2 3" key="1">
    <citation type="submission" date="2021-06" db="EMBL/GenBank/DDBJ databases">
        <authorList>
            <person name="Sun Q."/>
            <person name="Li D."/>
        </authorList>
    </citation>
    <scope>NUCLEOTIDE SEQUENCE [LARGE SCALE GENOMIC DNA]</scope>
    <source>
        <strain evidence="2 3">MSJ-4</strain>
    </source>
</reference>
<name>A0ABS6EVF3_9CLOT</name>
<evidence type="ECO:0000313" key="3">
    <source>
        <dbReference type="Proteomes" id="UP000736583"/>
    </source>
</evidence>
<dbReference type="NCBIfam" id="NF006379">
    <property type="entry name" value="PRK08618.1"/>
    <property type="match status" value="1"/>
</dbReference>